<evidence type="ECO:0000313" key="5">
    <source>
        <dbReference type="Proteomes" id="UP000243232"/>
    </source>
</evidence>
<dbReference type="Proteomes" id="UP000243232">
    <property type="component" value="Chromosome I"/>
</dbReference>
<dbReference type="EMBL" id="LT629785">
    <property type="protein sequence ID" value="SDT92041.1"/>
    <property type="molecule type" value="Genomic_DNA"/>
</dbReference>
<dbReference type="InterPro" id="IPR001647">
    <property type="entry name" value="HTH_TetR"/>
</dbReference>
<dbReference type="InterPro" id="IPR050624">
    <property type="entry name" value="HTH-type_Tx_Regulator"/>
</dbReference>
<dbReference type="PROSITE" id="PS01081">
    <property type="entry name" value="HTH_TETR_1"/>
    <property type="match status" value="1"/>
</dbReference>
<name>A0A1H2EA55_9PSED</name>
<dbReference type="AlphaFoldDB" id="A0A1H2EA55"/>
<evidence type="ECO:0000256" key="1">
    <source>
        <dbReference type="ARBA" id="ARBA00023125"/>
    </source>
</evidence>
<dbReference type="SUPFAM" id="SSF46689">
    <property type="entry name" value="Homeodomain-like"/>
    <property type="match status" value="1"/>
</dbReference>
<dbReference type="PROSITE" id="PS50977">
    <property type="entry name" value="HTH_TETR_2"/>
    <property type="match status" value="1"/>
</dbReference>
<dbReference type="Pfam" id="PF00440">
    <property type="entry name" value="TetR_N"/>
    <property type="match status" value="1"/>
</dbReference>
<proteinExistence type="predicted"/>
<dbReference type="InterPro" id="IPR009057">
    <property type="entry name" value="Homeodomain-like_sf"/>
</dbReference>
<reference evidence="5" key="1">
    <citation type="submission" date="2016-10" db="EMBL/GenBank/DDBJ databases">
        <authorList>
            <person name="Varghese N."/>
            <person name="Submissions S."/>
        </authorList>
    </citation>
    <scope>NUCLEOTIDE SEQUENCE [LARGE SCALE GENOMIC DNA]</scope>
    <source>
        <strain evidence="5">DSM 17875</strain>
    </source>
</reference>
<dbReference type="STRING" id="364197.SAMN05216296_0575"/>
<sequence length="212" mass="23878">MTDESLNNQSVSRRKPLQERARFKVELILEAATQLIDKDGLDGLTTNRIAEIAGISIGTLYQYFADKQAIIDKLGQRVLREVSDKLRSSLQEQTVKNPDEQARILIRTIFGAFDHHSRVHRELINHTLAQGNHHFMDETANMVAGILSSSGITDEHGQTRRLSKAEAFVLTWSFVGVIRASAVANEQDLPYPQIEEALLQLIRRFVLDKSCA</sequence>
<accession>A0A1H2EA55</accession>
<dbReference type="GO" id="GO:0003677">
    <property type="term" value="F:DNA binding"/>
    <property type="evidence" value="ECO:0007669"/>
    <property type="project" value="UniProtKB-UniRule"/>
</dbReference>
<feature type="DNA-binding region" description="H-T-H motif" evidence="2">
    <location>
        <begin position="45"/>
        <end position="64"/>
    </location>
</feature>
<feature type="domain" description="HTH tetR-type" evidence="3">
    <location>
        <begin position="22"/>
        <end position="82"/>
    </location>
</feature>
<gene>
    <name evidence="4" type="ORF">SAMN05216296_0575</name>
</gene>
<organism evidence="4 5">
    <name type="scientific">Pseudomonas pohangensis</name>
    <dbReference type="NCBI Taxonomy" id="364197"/>
    <lineage>
        <taxon>Bacteria</taxon>
        <taxon>Pseudomonadati</taxon>
        <taxon>Pseudomonadota</taxon>
        <taxon>Gammaproteobacteria</taxon>
        <taxon>Pseudomonadales</taxon>
        <taxon>Pseudomonadaceae</taxon>
        <taxon>Pseudomonas</taxon>
    </lineage>
</organism>
<dbReference type="PANTHER" id="PTHR43479">
    <property type="entry name" value="ACREF/ENVCD OPERON REPRESSOR-RELATED"/>
    <property type="match status" value="1"/>
</dbReference>
<evidence type="ECO:0000256" key="2">
    <source>
        <dbReference type="PROSITE-ProRule" id="PRU00335"/>
    </source>
</evidence>
<dbReference type="PRINTS" id="PR00455">
    <property type="entry name" value="HTHTETR"/>
</dbReference>
<keyword evidence="1 2" id="KW-0238">DNA-binding</keyword>
<dbReference type="Gene3D" id="1.10.357.10">
    <property type="entry name" value="Tetracycline Repressor, domain 2"/>
    <property type="match status" value="1"/>
</dbReference>
<dbReference type="PANTHER" id="PTHR43479:SF11">
    <property type="entry name" value="ACREF_ENVCD OPERON REPRESSOR-RELATED"/>
    <property type="match status" value="1"/>
</dbReference>
<protein>
    <submittedName>
        <fullName evidence="4">Transcriptional regulator, TetR family</fullName>
    </submittedName>
</protein>
<dbReference type="InterPro" id="IPR023772">
    <property type="entry name" value="DNA-bd_HTH_TetR-type_CS"/>
</dbReference>
<keyword evidence="5" id="KW-1185">Reference proteome</keyword>
<evidence type="ECO:0000313" key="4">
    <source>
        <dbReference type="EMBL" id="SDT92041.1"/>
    </source>
</evidence>
<evidence type="ECO:0000259" key="3">
    <source>
        <dbReference type="PROSITE" id="PS50977"/>
    </source>
</evidence>